<organism evidence="3 4">
    <name type="scientific">Silvibacterium dinghuense</name>
    <dbReference type="NCBI Taxonomy" id="1560006"/>
    <lineage>
        <taxon>Bacteria</taxon>
        <taxon>Pseudomonadati</taxon>
        <taxon>Acidobacteriota</taxon>
        <taxon>Terriglobia</taxon>
        <taxon>Terriglobales</taxon>
        <taxon>Acidobacteriaceae</taxon>
        <taxon>Silvibacterium</taxon>
    </lineage>
</organism>
<evidence type="ECO:0008006" key="5">
    <source>
        <dbReference type="Google" id="ProtNLM"/>
    </source>
</evidence>
<keyword evidence="2" id="KW-0732">Signal</keyword>
<dbReference type="OrthoDB" id="8537206at2"/>
<evidence type="ECO:0000313" key="3">
    <source>
        <dbReference type="EMBL" id="RXS96607.1"/>
    </source>
</evidence>
<reference evidence="3 4" key="1">
    <citation type="journal article" date="2016" name="Int. J. Syst. Evol. Microbiol.">
        <title>Acidipila dinghuensis sp. nov., an acidobacterium isolated from forest soil.</title>
        <authorList>
            <person name="Jiang Y.W."/>
            <person name="Wang J."/>
            <person name="Chen M.H."/>
            <person name="Lv Y.Y."/>
            <person name="Qiu L.H."/>
        </authorList>
    </citation>
    <scope>NUCLEOTIDE SEQUENCE [LARGE SCALE GENOMIC DNA]</scope>
    <source>
        <strain evidence="3 4">DHOF10</strain>
    </source>
</reference>
<dbReference type="AlphaFoldDB" id="A0A4Q1SGY1"/>
<dbReference type="RefSeq" id="WP_129206357.1">
    <property type="nucleotide sequence ID" value="NZ_BMGU01000001.1"/>
</dbReference>
<dbReference type="EMBL" id="SDMK01000001">
    <property type="protein sequence ID" value="RXS96607.1"/>
    <property type="molecule type" value="Genomic_DNA"/>
</dbReference>
<accession>A0A4Q1SGY1</accession>
<evidence type="ECO:0000256" key="1">
    <source>
        <dbReference type="SAM" id="MobiDB-lite"/>
    </source>
</evidence>
<feature type="signal peptide" evidence="2">
    <location>
        <begin position="1"/>
        <end position="26"/>
    </location>
</feature>
<evidence type="ECO:0000256" key="2">
    <source>
        <dbReference type="SAM" id="SignalP"/>
    </source>
</evidence>
<feature type="region of interest" description="Disordered" evidence="1">
    <location>
        <begin position="56"/>
        <end position="96"/>
    </location>
</feature>
<name>A0A4Q1SGY1_9BACT</name>
<evidence type="ECO:0000313" key="4">
    <source>
        <dbReference type="Proteomes" id="UP000290253"/>
    </source>
</evidence>
<feature type="compositionally biased region" description="Low complexity" evidence="1">
    <location>
        <begin position="73"/>
        <end position="82"/>
    </location>
</feature>
<proteinExistence type="predicted"/>
<gene>
    <name evidence="3" type="ORF">ESZ00_01255</name>
</gene>
<dbReference type="Proteomes" id="UP000290253">
    <property type="component" value="Unassembled WGS sequence"/>
</dbReference>
<keyword evidence="4" id="KW-1185">Reference proteome</keyword>
<feature type="chain" id="PRO_5020723224" description="Low-complexity protein" evidence="2">
    <location>
        <begin position="27"/>
        <end position="96"/>
    </location>
</feature>
<sequence>MKHSMKNALVAAAVSGMLSGAAALHAATPQSANPVLKAGKASYSTVNMDKTAKHACKGKNDCKGQGGCKSSDNGCKGKNSCKGKGGCATDGSKKPS</sequence>
<protein>
    <recommendedName>
        <fullName evidence="5">Low-complexity protein</fullName>
    </recommendedName>
</protein>
<comment type="caution">
    <text evidence="3">The sequence shown here is derived from an EMBL/GenBank/DDBJ whole genome shotgun (WGS) entry which is preliminary data.</text>
</comment>